<feature type="region of interest" description="Disordered" evidence="1">
    <location>
        <begin position="220"/>
        <end position="245"/>
    </location>
</feature>
<comment type="caution">
    <text evidence="2">The sequence shown here is derived from an EMBL/GenBank/DDBJ whole genome shotgun (WGS) entry which is preliminary data.</text>
</comment>
<protein>
    <submittedName>
        <fullName evidence="2">Uncharacterized protein</fullName>
    </submittedName>
</protein>
<dbReference type="VEuPathDB" id="FungiDB:ACJ73_07458"/>
<dbReference type="EMBL" id="LGTZ01001511">
    <property type="protein sequence ID" value="OJD21204.1"/>
    <property type="molecule type" value="Genomic_DNA"/>
</dbReference>
<sequence>MGLKRKASFTTITSPRSHSSPTYHNHNHNHNQTSPIPMPFLGTATITVDEPPRHLHSRTRKRFRNDRPDDQSIYDKTLQWLFSAQQKPNISQNTPESRLGASTADDVPDEQQQSPPPLDPNQQTLQRFFQPLRGSRNAQNQGCSHGFKAVVLPAATQTQHLSNNGVSISHPTQPAEGMGMNYTGMDVDMDMDMDVGCAGMEGFVPVHVSIALEQGQGQVHAHHYHHHHHHHHHHQQQQQQREQLPEDRRWVGGIGWMEIL</sequence>
<dbReference type="STRING" id="1658174.A0A1J9QZE6"/>
<proteinExistence type="predicted"/>
<feature type="region of interest" description="Disordered" evidence="1">
    <location>
        <begin position="85"/>
        <end position="123"/>
    </location>
</feature>
<dbReference type="OrthoDB" id="5336357at2759"/>
<name>A0A1J9QZE6_9EURO</name>
<accession>A0A1J9QZE6</accession>
<feature type="region of interest" description="Disordered" evidence="1">
    <location>
        <begin position="1"/>
        <end position="71"/>
    </location>
</feature>
<dbReference type="Proteomes" id="UP000242791">
    <property type="component" value="Unassembled WGS sequence"/>
</dbReference>
<organism evidence="2 3">
    <name type="scientific">Blastomyces percursus</name>
    <dbReference type="NCBI Taxonomy" id="1658174"/>
    <lineage>
        <taxon>Eukaryota</taxon>
        <taxon>Fungi</taxon>
        <taxon>Dikarya</taxon>
        <taxon>Ascomycota</taxon>
        <taxon>Pezizomycotina</taxon>
        <taxon>Eurotiomycetes</taxon>
        <taxon>Eurotiomycetidae</taxon>
        <taxon>Onygenales</taxon>
        <taxon>Ajellomycetaceae</taxon>
        <taxon>Blastomyces</taxon>
    </lineage>
</organism>
<evidence type="ECO:0000313" key="3">
    <source>
        <dbReference type="Proteomes" id="UP000242791"/>
    </source>
</evidence>
<feature type="compositionally biased region" description="Basic residues" evidence="1">
    <location>
        <begin position="54"/>
        <end position="64"/>
    </location>
</feature>
<feature type="compositionally biased region" description="Polar residues" evidence="1">
    <location>
        <begin position="85"/>
        <end position="96"/>
    </location>
</feature>
<reference evidence="2 3" key="1">
    <citation type="submission" date="2015-08" db="EMBL/GenBank/DDBJ databases">
        <title>Emmonsia species relationships and genome sequence.</title>
        <authorList>
            <person name="Cuomo C.A."/>
            <person name="Schwartz I.S."/>
            <person name="Kenyon C."/>
            <person name="De Hoog G.S."/>
            <person name="Govender N.P."/>
            <person name="Botha A."/>
            <person name="Moreno L."/>
            <person name="De Vries M."/>
            <person name="Munoz J.F."/>
            <person name="Stielow J.B."/>
        </authorList>
    </citation>
    <scope>NUCLEOTIDE SEQUENCE [LARGE SCALE GENOMIC DNA]</scope>
    <source>
        <strain evidence="2 3">EI222</strain>
    </source>
</reference>
<feature type="compositionally biased region" description="Basic residues" evidence="1">
    <location>
        <begin position="220"/>
        <end position="235"/>
    </location>
</feature>
<gene>
    <name evidence="2" type="ORF">ACJ73_07458</name>
</gene>
<evidence type="ECO:0000256" key="1">
    <source>
        <dbReference type="SAM" id="MobiDB-lite"/>
    </source>
</evidence>
<evidence type="ECO:0000313" key="2">
    <source>
        <dbReference type="EMBL" id="OJD21204.1"/>
    </source>
</evidence>
<dbReference type="AlphaFoldDB" id="A0A1J9QZE6"/>
<feature type="compositionally biased region" description="Polar residues" evidence="1">
    <location>
        <begin position="8"/>
        <end position="23"/>
    </location>
</feature>
<keyword evidence="3" id="KW-1185">Reference proteome</keyword>